<dbReference type="CDD" id="cd03259">
    <property type="entry name" value="ABC_Carb_Solutes_like"/>
    <property type="match status" value="1"/>
</dbReference>
<evidence type="ECO:0000256" key="1">
    <source>
        <dbReference type="ARBA" id="ARBA00022448"/>
    </source>
</evidence>
<dbReference type="PROSITE" id="PS50893">
    <property type="entry name" value="ABC_TRANSPORTER_2"/>
    <property type="match status" value="1"/>
</dbReference>
<dbReference type="GO" id="GO:0015408">
    <property type="term" value="F:ABC-type ferric iron transporter activity"/>
    <property type="evidence" value="ECO:0007669"/>
    <property type="project" value="InterPro"/>
</dbReference>
<reference evidence="10" key="1">
    <citation type="submission" date="2012-09" db="EMBL/GenBank/DDBJ databases">
        <title>Metagenomic Characterization of a Microbial Community in Wastewater Detects High Levels of Antibiotic Resistance.</title>
        <authorList>
            <person name="Abrams M."/>
            <person name="Caldwell A."/>
            <person name="Vandaei E."/>
            <person name="Lee W."/>
            <person name="Perrott J."/>
            <person name="Khan S.Y."/>
            <person name="Ta J."/>
            <person name="Romero D."/>
            <person name="Nguyen V."/>
            <person name="Pourmand N."/>
            <person name="Ouverney C.C."/>
        </authorList>
    </citation>
    <scope>NUCLEOTIDE SEQUENCE</scope>
</reference>
<accession>L7VSW3</accession>
<dbReference type="SUPFAM" id="SSF52540">
    <property type="entry name" value="P-loop containing nucleoside triphosphate hydrolases"/>
    <property type="match status" value="1"/>
</dbReference>
<keyword evidence="1" id="KW-0813">Transport</keyword>
<dbReference type="PANTHER" id="PTHR42781">
    <property type="entry name" value="SPERMIDINE/PUTRESCINE IMPORT ATP-BINDING PROTEIN POTA"/>
    <property type="match status" value="1"/>
</dbReference>
<dbReference type="InterPro" id="IPR003439">
    <property type="entry name" value="ABC_transporter-like_ATP-bd"/>
</dbReference>
<dbReference type="PROSITE" id="PS00211">
    <property type="entry name" value="ABC_TRANSPORTER_1"/>
    <property type="match status" value="1"/>
</dbReference>
<dbReference type="GO" id="GO:0005524">
    <property type="term" value="F:ATP binding"/>
    <property type="evidence" value="ECO:0007669"/>
    <property type="project" value="UniProtKB-KW"/>
</dbReference>
<keyword evidence="4" id="KW-0547">Nucleotide-binding</keyword>
<evidence type="ECO:0000256" key="2">
    <source>
        <dbReference type="ARBA" id="ARBA00022475"/>
    </source>
</evidence>
<dbReference type="Pfam" id="PF00005">
    <property type="entry name" value="ABC_tran"/>
    <property type="match status" value="1"/>
</dbReference>
<dbReference type="InterPro" id="IPR027417">
    <property type="entry name" value="P-loop_NTPase"/>
</dbReference>
<dbReference type="InterPro" id="IPR015853">
    <property type="entry name" value="ABC_transpr_FbpC"/>
</dbReference>
<evidence type="ECO:0000256" key="5">
    <source>
        <dbReference type="ARBA" id="ARBA00022840"/>
    </source>
</evidence>
<keyword evidence="2" id="KW-1003">Cell membrane</keyword>
<dbReference type="InterPro" id="IPR050093">
    <property type="entry name" value="ABC_SmlMolc_Importer"/>
</dbReference>
<dbReference type="InterPro" id="IPR003593">
    <property type="entry name" value="AAA+_ATPase"/>
</dbReference>
<dbReference type="InterPro" id="IPR017871">
    <property type="entry name" value="ABC_transporter-like_CS"/>
</dbReference>
<keyword evidence="3" id="KW-0410">Iron transport</keyword>
<keyword evidence="5 10" id="KW-0067">ATP-binding</keyword>
<dbReference type="Gene3D" id="3.40.50.300">
    <property type="entry name" value="P-loop containing nucleotide triphosphate hydrolases"/>
    <property type="match status" value="1"/>
</dbReference>
<name>L7VSW3_9BACT</name>
<feature type="domain" description="ABC transporter" evidence="9">
    <location>
        <begin position="9"/>
        <end position="239"/>
    </location>
</feature>
<dbReference type="EMBL" id="JX649895">
    <property type="protein sequence ID" value="AGC72207.1"/>
    <property type="molecule type" value="Genomic_DNA"/>
</dbReference>
<keyword evidence="7" id="KW-0406">Ion transport</keyword>
<evidence type="ECO:0000256" key="8">
    <source>
        <dbReference type="ARBA" id="ARBA00023136"/>
    </source>
</evidence>
<dbReference type="FunFam" id="3.40.50.300:FF:000425">
    <property type="entry name" value="Probable ABC transporter, ATP-binding subunit"/>
    <property type="match status" value="1"/>
</dbReference>
<protein>
    <submittedName>
        <fullName evidence="10">Polyamine ABC transporter, ATP-binding protein</fullName>
    </submittedName>
</protein>
<evidence type="ECO:0000256" key="4">
    <source>
        <dbReference type="ARBA" id="ARBA00022741"/>
    </source>
</evidence>
<dbReference type="GO" id="GO:0016020">
    <property type="term" value="C:membrane"/>
    <property type="evidence" value="ECO:0007669"/>
    <property type="project" value="InterPro"/>
</dbReference>
<dbReference type="PANTHER" id="PTHR42781:SF4">
    <property type="entry name" value="SPERMIDINE_PUTRESCINE IMPORT ATP-BINDING PROTEIN POTA"/>
    <property type="match status" value="1"/>
</dbReference>
<dbReference type="GO" id="GO:0016887">
    <property type="term" value="F:ATP hydrolysis activity"/>
    <property type="evidence" value="ECO:0007669"/>
    <property type="project" value="InterPro"/>
</dbReference>
<evidence type="ECO:0000256" key="7">
    <source>
        <dbReference type="ARBA" id="ARBA00023065"/>
    </source>
</evidence>
<organism evidence="10">
    <name type="scientific">uncultured bacterium A1Q1_fos_1060</name>
    <dbReference type="NCBI Taxonomy" id="1256540"/>
    <lineage>
        <taxon>Bacteria</taxon>
        <taxon>environmental samples</taxon>
    </lineage>
</organism>
<evidence type="ECO:0000256" key="6">
    <source>
        <dbReference type="ARBA" id="ARBA00023004"/>
    </source>
</evidence>
<dbReference type="GO" id="GO:0015697">
    <property type="term" value="P:quaternary ammonium group transport"/>
    <property type="evidence" value="ECO:0007669"/>
    <property type="project" value="UniProtKB-ARBA"/>
</dbReference>
<dbReference type="AlphaFoldDB" id="L7VSW3"/>
<evidence type="ECO:0000259" key="9">
    <source>
        <dbReference type="PROSITE" id="PS50893"/>
    </source>
</evidence>
<keyword evidence="6" id="KW-0408">Iron</keyword>
<evidence type="ECO:0000256" key="3">
    <source>
        <dbReference type="ARBA" id="ARBA00022496"/>
    </source>
</evidence>
<keyword evidence="8" id="KW-0472">Membrane</keyword>
<dbReference type="SMART" id="SM00382">
    <property type="entry name" value="AAA"/>
    <property type="match status" value="1"/>
</dbReference>
<sequence>MVNRVSAEVEVANLSVNFGAKRAVRDVNLTVEPGQVTAVLGPSGCGKSTLLRTIAGLTEPSEGMVLVNGADQRGVPAHRRGCVLLFQDGQLFDHRSVAENVGYALKIRRVPREQAGQRVAELLDLVGLGEMADRSPATLSGGERQRIALARALAADPQVLLLDEPLSALDRELRSRLADDLARIVRDAGVTTIVVTHDHDEAFVLADHVALMREGQIVQAGPLAEVWGAPRDEWAAGFLGYDQVLDGAAAQAVTDGVGRSFTAGGRLAARASAFVTDSQGDYSATVTRVRRVSANHVSLDLDCEASLGHVVGVVGRGEQVPHAGDRVQVSIDWAHVAPIG</sequence>
<evidence type="ECO:0000313" key="10">
    <source>
        <dbReference type="EMBL" id="AGC72207.1"/>
    </source>
</evidence>
<proteinExistence type="predicted"/>